<accession>A0AAV1IK63</accession>
<evidence type="ECO:0000256" key="1">
    <source>
        <dbReference type="PROSITE-ProRule" id="PRU00221"/>
    </source>
</evidence>
<dbReference type="InterPro" id="IPR001680">
    <property type="entry name" value="WD40_rpt"/>
</dbReference>
<keyword evidence="1" id="KW-0853">WD repeat</keyword>
<comment type="caution">
    <text evidence="3">The sequence shown here is derived from an EMBL/GenBank/DDBJ whole genome shotgun (WGS) entry which is preliminary data.</text>
</comment>
<dbReference type="Proteomes" id="UP001314263">
    <property type="component" value="Unassembled WGS sequence"/>
</dbReference>
<feature type="compositionally biased region" description="Basic and acidic residues" evidence="2">
    <location>
        <begin position="1"/>
        <end position="12"/>
    </location>
</feature>
<dbReference type="PROSITE" id="PS50082">
    <property type="entry name" value="WD_REPEATS_2"/>
    <property type="match status" value="1"/>
</dbReference>
<protein>
    <submittedName>
        <fullName evidence="3">Uncharacterized protein</fullName>
    </submittedName>
</protein>
<gene>
    <name evidence="3" type="ORF">CVIRNUC_010064</name>
</gene>
<evidence type="ECO:0000313" key="4">
    <source>
        <dbReference type="Proteomes" id="UP001314263"/>
    </source>
</evidence>
<sequence>MRERDRTSDGREAPAQVRNVVQRSSFDLPDAAVSKPQSASSTGREKQTGRDAILCSRLKGHQAATTCALVTSDAAGRKEIVTGSLDKTMVLWRLEDALPLDSSHVSSAGVSEVTRLTPSGAPIFSLAVDGAAPGSNPAAPDSRQQVFCGNAAKSIAVWEPPASEMQDRVLLNGHTGWVRALAAEGKWLFR</sequence>
<reference evidence="3 4" key="1">
    <citation type="submission" date="2023-10" db="EMBL/GenBank/DDBJ databases">
        <authorList>
            <person name="Maclean D."/>
            <person name="Macfadyen A."/>
        </authorList>
    </citation>
    <scope>NUCLEOTIDE SEQUENCE [LARGE SCALE GENOMIC DNA]</scope>
</reference>
<dbReference type="InterPro" id="IPR036322">
    <property type="entry name" value="WD40_repeat_dom_sf"/>
</dbReference>
<organism evidence="3 4">
    <name type="scientific">Coccomyxa viridis</name>
    <dbReference type="NCBI Taxonomy" id="1274662"/>
    <lineage>
        <taxon>Eukaryota</taxon>
        <taxon>Viridiplantae</taxon>
        <taxon>Chlorophyta</taxon>
        <taxon>core chlorophytes</taxon>
        <taxon>Trebouxiophyceae</taxon>
        <taxon>Trebouxiophyceae incertae sedis</taxon>
        <taxon>Coccomyxaceae</taxon>
        <taxon>Coccomyxa</taxon>
    </lineage>
</organism>
<dbReference type="Gene3D" id="2.130.10.10">
    <property type="entry name" value="YVTN repeat-like/Quinoprotein amine dehydrogenase"/>
    <property type="match status" value="1"/>
</dbReference>
<name>A0AAV1IK63_9CHLO</name>
<dbReference type="SUPFAM" id="SSF50978">
    <property type="entry name" value="WD40 repeat-like"/>
    <property type="match status" value="1"/>
</dbReference>
<evidence type="ECO:0000313" key="3">
    <source>
        <dbReference type="EMBL" id="CAK0786850.1"/>
    </source>
</evidence>
<evidence type="ECO:0000256" key="2">
    <source>
        <dbReference type="SAM" id="MobiDB-lite"/>
    </source>
</evidence>
<feature type="region of interest" description="Disordered" evidence="2">
    <location>
        <begin position="1"/>
        <end position="49"/>
    </location>
</feature>
<dbReference type="AlphaFoldDB" id="A0AAV1IK63"/>
<feature type="repeat" description="WD" evidence="1">
    <location>
        <begin position="58"/>
        <end position="102"/>
    </location>
</feature>
<keyword evidence="4" id="KW-1185">Reference proteome</keyword>
<dbReference type="InterPro" id="IPR015943">
    <property type="entry name" value="WD40/YVTN_repeat-like_dom_sf"/>
</dbReference>
<dbReference type="EMBL" id="CAUYUE010000015">
    <property type="protein sequence ID" value="CAK0786850.1"/>
    <property type="molecule type" value="Genomic_DNA"/>
</dbReference>
<proteinExistence type="predicted"/>